<dbReference type="InterPro" id="IPR036116">
    <property type="entry name" value="FN3_sf"/>
</dbReference>
<dbReference type="Proteomes" id="UP001529510">
    <property type="component" value="Unassembled WGS sequence"/>
</dbReference>
<evidence type="ECO:0000259" key="1">
    <source>
        <dbReference type="PROSITE" id="PS50853"/>
    </source>
</evidence>
<accession>A0ABD0PNH2</accession>
<gene>
    <name evidence="2" type="ORF">M9458_030934</name>
</gene>
<reference evidence="2 3" key="1">
    <citation type="submission" date="2024-05" db="EMBL/GenBank/DDBJ databases">
        <title>Genome sequencing and assembly of Indian major carp, Cirrhinus mrigala (Hamilton, 1822).</title>
        <authorList>
            <person name="Mohindra V."/>
            <person name="Chowdhury L.M."/>
            <person name="Lal K."/>
            <person name="Jena J.K."/>
        </authorList>
    </citation>
    <scope>NUCLEOTIDE SEQUENCE [LARGE SCALE GENOMIC DNA]</scope>
    <source>
        <strain evidence="2">CM1030</strain>
        <tissue evidence="2">Blood</tissue>
    </source>
</reference>
<feature type="non-terminal residue" evidence="2">
    <location>
        <position position="1"/>
    </location>
</feature>
<keyword evidence="3" id="KW-1185">Reference proteome</keyword>
<evidence type="ECO:0000313" key="3">
    <source>
        <dbReference type="Proteomes" id="UP001529510"/>
    </source>
</evidence>
<dbReference type="InterPro" id="IPR013783">
    <property type="entry name" value="Ig-like_fold"/>
</dbReference>
<dbReference type="InterPro" id="IPR003961">
    <property type="entry name" value="FN3_dom"/>
</dbReference>
<dbReference type="AlphaFoldDB" id="A0ABD0PNH2"/>
<proteinExistence type="predicted"/>
<dbReference type="CDD" id="cd00063">
    <property type="entry name" value="FN3"/>
    <property type="match status" value="1"/>
</dbReference>
<dbReference type="EMBL" id="JAMKFB020000015">
    <property type="protein sequence ID" value="KAL0174966.1"/>
    <property type="molecule type" value="Genomic_DNA"/>
</dbReference>
<feature type="domain" description="Fibronectin type-III" evidence="1">
    <location>
        <begin position="1"/>
        <end position="60"/>
    </location>
</feature>
<dbReference type="SUPFAM" id="SSF49265">
    <property type="entry name" value="Fibronectin type III"/>
    <property type="match status" value="1"/>
</dbReference>
<organism evidence="2 3">
    <name type="scientific">Cirrhinus mrigala</name>
    <name type="common">Mrigala</name>
    <dbReference type="NCBI Taxonomy" id="683832"/>
    <lineage>
        <taxon>Eukaryota</taxon>
        <taxon>Metazoa</taxon>
        <taxon>Chordata</taxon>
        <taxon>Craniata</taxon>
        <taxon>Vertebrata</taxon>
        <taxon>Euteleostomi</taxon>
        <taxon>Actinopterygii</taxon>
        <taxon>Neopterygii</taxon>
        <taxon>Teleostei</taxon>
        <taxon>Ostariophysi</taxon>
        <taxon>Cypriniformes</taxon>
        <taxon>Cyprinidae</taxon>
        <taxon>Labeoninae</taxon>
        <taxon>Labeonini</taxon>
        <taxon>Cirrhinus</taxon>
    </lineage>
</organism>
<evidence type="ECO:0000313" key="2">
    <source>
        <dbReference type="EMBL" id="KAL0174966.1"/>
    </source>
</evidence>
<dbReference type="PROSITE" id="PS50853">
    <property type="entry name" value="FN3"/>
    <property type="match status" value="1"/>
</dbReference>
<dbReference type="Gene3D" id="2.60.40.10">
    <property type="entry name" value="Immunoglobulins"/>
    <property type="match status" value="1"/>
</dbReference>
<protein>
    <recommendedName>
        <fullName evidence="1">Fibronectin type-III domain-containing protein</fullName>
    </recommendedName>
</protein>
<name>A0ABD0PNH2_CIRMR</name>
<comment type="caution">
    <text evidence="2">The sequence shown here is derived from an EMBL/GenBank/DDBJ whole genome shotgun (WGS) entry which is preliminary data.</text>
</comment>
<sequence>IWCLGNESRYHINRTVDGSTHSILISGLVVGVTYRVEVAASTGAGPGVKSEATSFQLGESDQNGILVNLDARLYRTAVIQY</sequence>